<organism evidence="3 4">
    <name type="scientific">Pseudohalioglobus sediminis</name>
    <dbReference type="NCBI Taxonomy" id="2606449"/>
    <lineage>
        <taxon>Bacteria</taxon>
        <taxon>Pseudomonadati</taxon>
        <taxon>Pseudomonadota</taxon>
        <taxon>Gammaproteobacteria</taxon>
        <taxon>Cellvibrionales</taxon>
        <taxon>Halieaceae</taxon>
        <taxon>Pseudohalioglobus</taxon>
    </lineage>
</organism>
<evidence type="ECO:0000313" key="4">
    <source>
        <dbReference type="Proteomes" id="UP000323708"/>
    </source>
</evidence>
<dbReference type="InterPro" id="IPR013094">
    <property type="entry name" value="AB_hydrolase_3"/>
</dbReference>
<dbReference type="Gene3D" id="3.40.50.1820">
    <property type="entry name" value="alpha/beta hydrolase"/>
    <property type="match status" value="1"/>
</dbReference>
<proteinExistence type="predicted"/>
<name>A0A5B0WRQ9_9GAMM</name>
<evidence type="ECO:0000259" key="2">
    <source>
        <dbReference type="Pfam" id="PF07859"/>
    </source>
</evidence>
<evidence type="ECO:0000256" key="1">
    <source>
        <dbReference type="ARBA" id="ARBA00022801"/>
    </source>
</evidence>
<dbReference type="GO" id="GO:0016787">
    <property type="term" value="F:hydrolase activity"/>
    <property type="evidence" value="ECO:0007669"/>
    <property type="project" value="UniProtKB-KW"/>
</dbReference>
<dbReference type="InterPro" id="IPR050300">
    <property type="entry name" value="GDXG_lipolytic_enzyme"/>
</dbReference>
<comment type="caution">
    <text evidence="3">The sequence shown here is derived from an EMBL/GenBank/DDBJ whole genome shotgun (WGS) entry which is preliminary data.</text>
</comment>
<dbReference type="PANTHER" id="PTHR48081:SF8">
    <property type="entry name" value="ALPHA_BETA HYDROLASE FOLD-3 DOMAIN-CONTAINING PROTEIN-RELATED"/>
    <property type="match status" value="1"/>
</dbReference>
<dbReference type="AlphaFoldDB" id="A0A5B0WRQ9"/>
<accession>A0A5B0WRQ9</accession>
<protein>
    <submittedName>
        <fullName evidence="3">Alpha/beta hydrolase</fullName>
    </submittedName>
</protein>
<dbReference type="EMBL" id="VTUX01000007">
    <property type="protein sequence ID" value="KAA1189566.1"/>
    <property type="molecule type" value="Genomic_DNA"/>
</dbReference>
<dbReference type="Proteomes" id="UP000323708">
    <property type="component" value="Unassembled WGS sequence"/>
</dbReference>
<dbReference type="SUPFAM" id="SSF53474">
    <property type="entry name" value="alpha/beta-Hydrolases"/>
    <property type="match status" value="1"/>
</dbReference>
<feature type="domain" description="Alpha/beta hydrolase fold-3" evidence="2">
    <location>
        <begin position="101"/>
        <end position="317"/>
    </location>
</feature>
<reference evidence="3 4" key="1">
    <citation type="submission" date="2019-09" db="EMBL/GenBank/DDBJ databases">
        <authorList>
            <person name="Chen X.-Y."/>
        </authorList>
    </citation>
    <scope>NUCLEOTIDE SEQUENCE [LARGE SCALE GENOMIC DNA]</scope>
    <source>
        <strain evidence="3 4">NY5</strain>
    </source>
</reference>
<gene>
    <name evidence="3" type="ORF">F0M18_14515</name>
</gene>
<evidence type="ECO:0000313" key="3">
    <source>
        <dbReference type="EMBL" id="KAA1189566.1"/>
    </source>
</evidence>
<keyword evidence="1 3" id="KW-0378">Hydrolase</keyword>
<dbReference type="InterPro" id="IPR029058">
    <property type="entry name" value="AB_hydrolase_fold"/>
</dbReference>
<dbReference type="PANTHER" id="PTHR48081">
    <property type="entry name" value="AB HYDROLASE SUPERFAMILY PROTEIN C4A8.06C"/>
    <property type="match status" value="1"/>
</dbReference>
<dbReference type="RefSeq" id="WP_149612176.1">
    <property type="nucleotide sequence ID" value="NZ_VTUX01000007.1"/>
</dbReference>
<dbReference type="Pfam" id="PF07859">
    <property type="entry name" value="Abhydrolase_3"/>
    <property type="match status" value="1"/>
</dbReference>
<sequence>MSKLEQDPRIDPRIKQIMGAVPPQPQEDVASREEYLARATSPRALARMEETVALFELVDNDQVATSAGLDISEREFTSAPDGNTIKVQFIRPQSDETLPCVYYIHGGGMQSMSCFNGIYRAWGKLIANQGVAVAMVDFRNCVTPSSAPEVAPYPAGLNDCVSGVKWLADSAGELGIDPAHIIIAGESGGGNLTLATGMRLLREGKADLVRGLYALCPYIAGAWPQEQYPSSVENNGLLLDLHNNTGAMAYGIEAFEQRDPLAWPAFASEDDVRGLPPVVISVNECDPLRDEGIEFYRLLLRAGVPARCVQLMGTIHGSDVFVIACPEISRETAAGIARFCRDA</sequence>
<keyword evidence="4" id="KW-1185">Reference proteome</keyword>